<reference evidence="2" key="1">
    <citation type="submission" date="2023-10" db="EMBL/GenBank/DDBJ databases">
        <authorList>
            <person name="Hackl T."/>
        </authorList>
    </citation>
    <scope>NUCLEOTIDE SEQUENCE</scope>
</reference>
<dbReference type="AlphaFoldDB" id="A0AAI8VBF8"/>
<dbReference type="EMBL" id="CAUWAG010000003">
    <property type="protein sequence ID" value="CAJ2501844.1"/>
    <property type="molecule type" value="Genomic_DNA"/>
</dbReference>
<organism evidence="2 3">
    <name type="scientific">Anthostomella pinea</name>
    <dbReference type="NCBI Taxonomy" id="933095"/>
    <lineage>
        <taxon>Eukaryota</taxon>
        <taxon>Fungi</taxon>
        <taxon>Dikarya</taxon>
        <taxon>Ascomycota</taxon>
        <taxon>Pezizomycotina</taxon>
        <taxon>Sordariomycetes</taxon>
        <taxon>Xylariomycetidae</taxon>
        <taxon>Xylariales</taxon>
        <taxon>Xylariaceae</taxon>
        <taxon>Anthostomella</taxon>
    </lineage>
</organism>
<dbReference type="InterPro" id="IPR002562">
    <property type="entry name" value="3'-5'_exonuclease_dom"/>
</dbReference>
<dbReference type="Pfam" id="PF01612">
    <property type="entry name" value="DNA_pol_A_exo1"/>
    <property type="match status" value="1"/>
</dbReference>
<gene>
    <name evidence="2" type="ORF">KHLLAP_LOCUS2312</name>
</gene>
<dbReference type="PANTHER" id="PTHR43040">
    <property type="entry name" value="RIBONUCLEASE D"/>
    <property type="match status" value="1"/>
</dbReference>
<protein>
    <submittedName>
        <fullName evidence="2">Uu.00g046970.m01.CDS01</fullName>
    </submittedName>
</protein>
<evidence type="ECO:0000259" key="1">
    <source>
        <dbReference type="Pfam" id="PF01612"/>
    </source>
</evidence>
<dbReference type="PANTHER" id="PTHR43040:SF1">
    <property type="entry name" value="RIBONUCLEASE D"/>
    <property type="match status" value="1"/>
</dbReference>
<dbReference type="InterPro" id="IPR012337">
    <property type="entry name" value="RNaseH-like_sf"/>
</dbReference>
<evidence type="ECO:0000313" key="3">
    <source>
        <dbReference type="Proteomes" id="UP001295740"/>
    </source>
</evidence>
<dbReference type="Proteomes" id="UP001295740">
    <property type="component" value="Unassembled WGS sequence"/>
</dbReference>
<sequence length="307" mass="35396">MSAPSPSPTLISSFSDLRVFLSSIQPSSTIYLDLEGQNLSRNGTLLLLIVLVYPAQVTKIIDVQELGMLTFYTCGWTNRKTLKDILEDPDISKCLWDVRNDADILYAHYNVRLGGVTDVQLLDNASRADDKTYLRGFDLCVEKDLKLPFMDRHRFAKTKREVRALMPNNILAPRPLDDQTMQYCVNDVKYLPLLQDVYVKRIDKQRMKKAMDESAQRVVDSCGAAYDPQSEKKKLRPWGSGSAGNELTVDQFLEMWEDKRMDDMQRDLLGYDSYDDYNDEDRYDDDRFGMCSKDAAFDDTFDSCWEK</sequence>
<dbReference type="Gene3D" id="3.30.420.10">
    <property type="entry name" value="Ribonuclease H-like superfamily/Ribonuclease H"/>
    <property type="match status" value="1"/>
</dbReference>
<dbReference type="GO" id="GO:0003676">
    <property type="term" value="F:nucleic acid binding"/>
    <property type="evidence" value="ECO:0007669"/>
    <property type="project" value="InterPro"/>
</dbReference>
<feature type="domain" description="3'-5' exonuclease" evidence="1">
    <location>
        <begin position="13"/>
        <end position="195"/>
    </location>
</feature>
<comment type="caution">
    <text evidence="2">The sequence shown here is derived from an EMBL/GenBank/DDBJ whole genome shotgun (WGS) entry which is preliminary data.</text>
</comment>
<keyword evidence="3" id="KW-1185">Reference proteome</keyword>
<dbReference type="InterPro" id="IPR036397">
    <property type="entry name" value="RNaseH_sf"/>
</dbReference>
<dbReference type="GO" id="GO:0008408">
    <property type="term" value="F:3'-5' exonuclease activity"/>
    <property type="evidence" value="ECO:0007669"/>
    <property type="project" value="InterPro"/>
</dbReference>
<name>A0AAI8VBF8_9PEZI</name>
<accession>A0AAI8VBF8</accession>
<proteinExistence type="predicted"/>
<dbReference type="GO" id="GO:0006139">
    <property type="term" value="P:nucleobase-containing compound metabolic process"/>
    <property type="evidence" value="ECO:0007669"/>
    <property type="project" value="InterPro"/>
</dbReference>
<dbReference type="SUPFAM" id="SSF53098">
    <property type="entry name" value="Ribonuclease H-like"/>
    <property type="match status" value="1"/>
</dbReference>
<evidence type="ECO:0000313" key="2">
    <source>
        <dbReference type="EMBL" id="CAJ2501844.1"/>
    </source>
</evidence>